<dbReference type="EMBL" id="JABVEC010000003">
    <property type="protein sequence ID" value="MBC6465116.1"/>
    <property type="molecule type" value="Genomic_DNA"/>
</dbReference>
<proteinExistence type="predicted"/>
<evidence type="ECO:0000313" key="2">
    <source>
        <dbReference type="EMBL" id="MBC6465116.1"/>
    </source>
</evidence>
<keyword evidence="3" id="KW-1185">Reference proteome</keyword>
<dbReference type="PANTHER" id="PTHR42972:SF8">
    <property type="entry name" value="POLYHYDROXYBUTYRATE DEPOLYMERASE"/>
    <property type="match status" value="1"/>
</dbReference>
<keyword evidence="1" id="KW-0732">Signal</keyword>
<accession>A0ABR7LK28</accession>
<dbReference type="Gene3D" id="3.40.50.1820">
    <property type="entry name" value="alpha/beta hydrolase"/>
    <property type="match status" value="2"/>
</dbReference>
<reference evidence="2 3" key="1">
    <citation type="submission" date="2020-06" db="EMBL/GenBank/DDBJ databases">
        <title>Actinomadura xiongansis sp. nov., isolated from soil of Baiyangdian.</title>
        <authorList>
            <person name="Zhang X."/>
        </authorList>
    </citation>
    <scope>NUCLEOTIDE SEQUENCE [LARGE SCALE GENOMIC DNA]</scope>
    <source>
        <strain evidence="2 3">HBUM206468</strain>
    </source>
</reference>
<comment type="caution">
    <text evidence="2">The sequence shown here is derived from an EMBL/GenBank/DDBJ whole genome shotgun (WGS) entry which is preliminary data.</text>
</comment>
<evidence type="ECO:0000256" key="1">
    <source>
        <dbReference type="SAM" id="SignalP"/>
    </source>
</evidence>
<feature type="chain" id="PRO_5046585079" evidence="1">
    <location>
        <begin position="24"/>
        <end position="365"/>
    </location>
</feature>
<sequence>MRSALRRAAATLAAALTLTGLGAVPAPGLDALSGTGLGTVIGAGPAGAAVPPPTPGSLTRHTISGVYAAGVSSGGYMATQLHVAYSGTFRGAGIFTAGPYGCAQGNLTTAQLACMNNLYPINVAGLEQTTRTRAQQGLIDPVANLGGDKVWIYHGRGDATVKESVNDALAAYYGDLGSSVSYNKTSQAGHAWVSPIGPNPCNASYTPYINNCGDDPQRSMLTHLFGSVAGPASALNGRLVQFGQSAYAPGGSASSISMGANGFAYVPASCAAGTSCKLMVALHGCLQGFENGAIGNKFMDKAYLNEYADTNAMIVLYPQATASSWTGGNPNGCWNWWGYGGDTSYDVKAGRQMQAIVAMVRALGG</sequence>
<protein>
    <submittedName>
        <fullName evidence="2">Poly(3-hydroxybutyrate) depolymerase</fullName>
    </submittedName>
</protein>
<dbReference type="Proteomes" id="UP000805614">
    <property type="component" value="Unassembled WGS sequence"/>
</dbReference>
<organism evidence="2 3">
    <name type="scientific">Actinomadura alba</name>
    <dbReference type="NCBI Taxonomy" id="406431"/>
    <lineage>
        <taxon>Bacteria</taxon>
        <taxon>Bacillati</taxon>
        <taxon>Actinomycetota</taxon>
        <taxon>Actinomycetes</taxon>
        <taxon>Streptosporangiales</taxon>
        <taxon>Thermomonosporaceae</taxon>
        <taxon>Actinomadura</taxon>
    </lineage>
</organism>
<dbReference type="SUPFAM" id="SSF53474">
    <property type="entry name" value="alpha/beta-Hydrolases"/>
    <property type="match status" value="1"/>
</dbReference>
<dbReference type="PANTHER" id="PTHR42972">
    <property type="entry name" value="TOL-PAL SYSTEM PROTEIN TOLB"/>
    <property type="match status" value="1"/>
</dbReference>
<evidence type="ECO:0000313" key="3">
    <source>
        <dbReference type="Proteomes" id="UP000805614"/>
    </source>
</evidence>
<dbReference type="InterPro" id="IPR029058">
    <property type="entry name" value="AB_hydrolase_fold"/>
</dbReference>
<gene>
    <name evidence="2" type="ORF">HKK74_06370</name>
</gene>
<feature type="signal peptide" evidence="1">
    <location>
        <begin position="1"/>
        <end position="23"/>
    </location>
</feature>
<dbReference type="RefSeq" id="WP_187242130.1">
    <property type="nucleotide sequence ID" value="NZ_BAAAOK010000017.1"/>
</dbReference>
<name>A0ABR7LK28_9ACTN</name>